<dbReference type="Gene3D" id="1.10.10.60">
    <property type="entry name" value="Homeodomain-like"/>
    <property type="match status" value="1"/>
</dbReference>
<dbReference type="GO" id="GO:0003677">
    <property type="term" value="F:DNA binding"/>
    <property type="evidence" value="ECO:0007669"/>
    <property type="project" value="UniProtKB-UniRule"/>
</dbReference>
<dbReference type="Proteomes" id="UP000268033">
    <property type="component" value="Unassembled WGS sequence"/>
</dbReference>
<dbReference type="InterPro" id="IPR001647">
    <property type="entry name" value="HTH_TetR"/>
</dbReference>
<evidence type="ECO:0000313" key="7">
    <source>
        <dbReference type="Proteomes" id="UP000268033"/>
    </source>
</evidence>
<proteinExistence type="predicted"/>
<evidence type="ECO:0000313" key="6">
    <source>
        <dbReference type="EMBL" id="ROQ25842.1"/>
    </source>
</evidence>
<accession>A0A3N1P3C7</accession>
<dbReference type="Gene3D" id="1.10.357.10">
    <property type="entry name" value="Tetracycline Repressor, domain 2"/>
    <property type="match status" value="1"/>
</dbReference>
<keyword evidence="3" id="KW-0804">Transcription</keyword>
<keyword evidence="1" id="KW-0805">Transcription regulation</keyword>
<dbReference type="SUPFAM" id="SSF46689">
    <property type="entry name" value="Homeodomain-like"/>
    <property type="match status" value="1"/>
</dbReference>
<comment type="caution">
    <text evidence="6">The sequence shown here is derived from an EMBL/GenBank/DDBJ whole genome shotgun (WGS) entry which is preliminary data.</text>
</comment>
<feature type="domain" description="HTH tetR-type" evidence="5">
    <location>
        <begin position="9"/>
        <end position="69"/>
    </location>
</feature>
<name>A0A3N1P3C7_9GAMM</name>
<gene>
    <name evidence="6" type="ORF">EDC28_105152</name>
</gene>
<evidence type="ECO:0000259" key="5">
    <source>
        <dbReference type="PROSITE" id="PS50977"/>
    </source>
</evidence>
<keyword evidence="7" id="KW-1185">Reference proteome</keyword>
<dbReference type="PROSITE" id="PS50977">
    <property type="entry name" value="HTH_TETR_2"/>
    <property type="match status" value="1"/>
</dbReference>
<dbReference type="PROSITE" id="PS01081">
    <property type="entry name" value="HTH_TETR_1"/>
    <property type="match status" value="1"/>
</dbReference>
<dbReference type="InterPro" id="IPR009057">
    <property type="entry name" value="Homeodomain-like_sf"/>
</dbReference>
<dbReference type="InterPro" id="IPR036271">
    <property type="entry name" value="Tet_transcr_reg_TetR-rel_C_sf"/>
</dbReference>
<dbReference type="RefSeq" id="WP_123421588.1">
    <property type="nucleotide sequence ID" value="NZ_RJUL01000005.1"/>
</dbReference>
<evidence type="ECO:0000256" key="4">
    <source>
        <dbReference type="PROSITE-ProRule" id="PRU00335"/>
    </source>
</evidence>
<dbReference type="EMBL" id="RJUL01000005">
    <property type="protein sequence ID" value="ROQ25842.1"/>
    <property type="molecule type" value="Genomic_DNA"/>
</dbReference>
<sequence>MKVTRAEAQANHERVLESASQLFRQWGFDGVSVNALMQSAGLTRGGFYGHFESKQQLVIQSLQLMLEENDLQWQLLAKQGLPSLVNYYLSPDHRDTPQQGCMLAALNADISRQQPAVKGLFNSGVSNLMTLLASCAPGGTEQEQKNNATVWLCILVGALSLSRAVADEQLAEYICQQAIGSILQSK</sequence>
<evidence type="ECO:0000256" key="3">
    <source>
        <dbReference type="ARBA" id="ARBA00023163"/>
    </source>
</evidence>
<evidence type="ECO:0000256" key="1">
    <source>
        <dbReference type="ARBA" id="ARBA00023015"/>
    </source>
</evidence>
<feature type="DNA-binding region" description="H-T-H motif" evidence="4">
    <location>
        <begin position="32"/>
        <end position="51"/>
    </location>
</feature>
<dbReference type="PANTHER" id="PTHR47506">
    <property type="entry name" value="TRANSCRIPTIONAL REGULATORY PROTEIN"/>
    <property type="match status" value="1"/>
</dbReference>
<evidence type="ECO:0000256" key="2">
    <source>
        <dbReference type="ARBA" id="ARBA00023125"/>
    </source>
</evidence>
<organism evidence="6 7">
    <name type="scientific">Gallaecimonas pentaromativorans</name>
    <dbReference type="NCBI Taxonomy" id="584787"/>
    <lineage>
        <taxon>Bacteria</taxon>
        <taxon>Pseudomonadati</taxon>
        <taxon>Pseudomonadota</taxon>
        <taxon>Gammaproteobacteria</taxon>
        <taxon>Enterobacterales</taxon>
        <taxon>Gallaecimonadaceae</taxon>
        <taxon>Gallaecimonas</taxon>
    </lineage>
</organism>
<dbReference type="Pfam" id="PF00440">
    <property type="entry name" value="TetR_N"/>
    <property type="match status" value="1"/>
</dbReference>
<dbReference type="SUPFAM" id="SSF48498">
    <property type="entry name" value="Tetracyclin repressor-like, C-terminal domain"/>
    <property type="match status" value="1"/>
</dbReference>
<protein>
    <submittedName>
        <fullName evidence="6">TetR family transcriptional regulator</fullName>
    </submittedName>
</protein>
<keyword evidence="2 4" id="KW-0238">DNA-binding</keyword>
<reference evidence="6 7" key="1">
    <citation type="submission" date="2018-11" db="EMBL/GenBank/DDBJ databases">
        <title>Genomic Encyclopedia of Type Strains, Phase IV (KMG-IV): sequencing the most valuable type-strain genomes for metagenomic binning, comparative biology and taxonomic classification.</title>
        <authorList>
            <person name="Goeker M."/>
        </authorList>
    </citation>
    <scope>NUCLEOTIDE SEQUENCE [LARGE SCALE GENOMIC DNA]</scope>
    <source>
        <strain evidence="6 7">DSM 21945</strain>
    </source>
</reference>
<dbReference type="PANTHER" id="PTHR47506:SF7">
    <property type="entry name" value="TRANSCRIPTIONAL REGULATORY PROTEIN"/>
    <property type="match status" value="1"/>
</dbReference>
<dbReference type="InterPro" id="IPR023772">
    <property type="entry name" value="DNA-bd_HTH_TetR-type_CS"/>
</dbReference>
<dbReference type="PRINTS" id="PR00455">
    <property type="entry name" value="HTHTETR"/>
</dbReference>
<dbReference type="AlphaFoldDB" id="A0A3N1P3C7"/>